<dbReference type="PRINTS" id="PR00502">
    <property type="entry name" value="NUDIXFAMILY"/>
</dbReference>
<dbReference type="InterPro" id="IPR020476">
    <property type="entry name" value="Nudix_hydrolase"/>
</dbReference>
<feature type="domain" description="Nudix hydrolase" evidence="4">
    <location>
        <begin position="14"/>
        <end position="149"/>
    </location>
</feature>
<dbReference type="Gene3D" id="3.90.79.10">
    <property type="entry name" value="Nucleoside Triphosphate Pyrophosphohydrolase"/>
    <property type="match status" value="1"/>
</dbReference>
<sequence length="165" mass="18156">MQIVNEEVRGLYGGKVRVRVCGICIENQRILLVDHALYGGHFWVPPGGGVDFGESAQEALRREFVEETGLEIAVGRLMFVHEHIAGTLHGVELFFEVNIIRGTLKTGIDPELSPESQVIKAVGFRDWDELSAFSPNQLHRIFSLVGSLDEIGSLPAFISAKTGNL</sequence>
<organism evidence="5 6">
    <name type="scientific">Dyadobacter sandarakinus</name>
    <dbReference type="NCBI Taxonomy" id="2747268"/>
    <lineage>
        <taxon>Bacteria</taxon>
        <taxon>Pseudomonadati</taxon>
        <taxon>Bacteroidota</taxon>
        <taxon>Cytophagia</taxon>
        <taxon>Cytophagales</taxon>
        <taxon>Spirosomataceae</taxon>
        <taxon>Dyadobacter</taxon>
    </lineage>
</organism>
<evidence type="ECO:0000256" key="1">
    <source>
        <dbReference type="ARBA" id="ARBA00001946"/>
    </source>
</evidence>
<evidence type="ECO:0000256" key="2">
    <source>
        <dbReference type="ARBA" id="ARBA00022801"/>
    </source>
</evidence>
<reference evidence="5 6" key="1">
    <citation type="submission" date="2020-06" db="EMBL/GenBank/DDBJ databases">
        <title>Dyadobacter sandarakinus sp. nov., isolated from the soil of the Arctic Yellow River Station.</title>
        <authorList>
            <person name="Zhang Y."/>
            <person name="Peng F."/>
        </authorList>
    </citation>
    <scope>NUCLEOTIDE SEQUENCE [LARGE SCALE GENOMIC DNA]</scope>
    <source>
        <strain evidence="5 6">Q3-56</strain>
    </source>
</reference>
<evidence type="ECO:0000313" key="6">
    <source>
        <dbReference type="Proteomes" id="UP000612680"/>
    </source>
</evidence>
<dbReference type="PROSITE" id="PS00893">
    <property type="entry name" value="NUDIX_BOX"/>
    <property type="match status" value="1"/>
</dbReference>
<protein>
    <submittedName>
        <fullName evidence="5">NUDIX domain-containing protein</fullName>
    </submittedName>
</protein>
<name>A0ABX7I277_9BACT</name>
<dbReference type="RefSeq" id="WP_204660382.1">
    <property type="nucleotide sequence ID" value="NZ_CP056775.1"/>
</dbReference>
<dbReference type="PROSITE" id="PS51462">
    <property type="entry name" value="NUDIX"/>
    <property type="match status" value="1"/>
</dbReference>
<dbReference type="PANTHER" id="PTHR43046:SF16">
    <property type="entry name" value="ADP-RIBOSE PYROPHOSPHATASE YJHB-RELATED"/>
    <property type="match status" value="1"/>
</dbReference>
<gene>
    <name evidence="5" type="ORF">HWI92_01180</name>
</gene>
<keyword evidence="2 3" id="KW-0378">Hydrolase</keyword>
<dbReference type="SUPFAM" id="SSF55811">
    <property type="entry name" value="Nudix"/>
    <property type="match status" value="1"/>
</dbReference>
<dbReference type="Pfam" id="PF00293">
    <property type="entry name" value="NUDIX"/>
    <property type="match status" value="1"/>
</dbReference>
<evidence type="ECO:0000259" key="4">
    <source>
        <dbReference type="PROSITE" id="PS51462"/>
    </source>
</evidence>
<dbReference type="InterPro" id="IPR015797">
    <property type="entry name" value="NUDIX_hydrolase-like_dom_sf"/>
</dbReference>
<comment type="cofactor">
    <cofactor evidence="1">
        <name>Mg(2+)</name>
        <dbReference type="ChEBI" id="CHEBI:18420"/>
    </cofactor>
</comment>
<evidence type="ECO:0000313" key="5">
    <source>
        <dbReference type="EMBL" id="QRQ99621.1"/>
    </source>
</evidence>
<accession>A0ABX7I277</accession>
<dbReference type="EMBL" id="CP056775">
    <property type="protein sequence ID" value="QRQ99621.1"/>
    <property type="molecule type" value="Genomic_DNA"/>
</dbReference>
<evidence type="ECO:0000256" key="3">
    <source>
        <dbReference type="RuleBase" id="RU003476"/>
    </source>
</evidence>
<keyword evidence="6" id="KW-1185">Reference proteome</keyword>
<dbReference type="Proteomes" id="UP000612680">
    <property type="component" value="Chromosome"/>
</dbReference>
<dbReference type="InterPro" id="IPR000086">
    <property type="entry name" value="NUDIX_hydrolase_dom"/>
</dbReference>
<proteinExistence type="inferred from homology"/>
<comment type="similarity">
    <text evidence="3">Belongs to the Nudix hydrolase family.</text>
</comment>
<dbReference type="InterPro" id="IPR020084">
    <property type="entry name" value="NUDIX_hydrolase_CS"/>
</dbReference>
<dbReference type="PANTHER" id="PTHR43046">
    <property type="entry name" value="GDP-MANNOSE MANNOSYL HYDROLASE"/>
    <property type="match status" value="1"/>
</dbReference>